<accession>A0AAU3I941</accession>
<sequence length="85" mass="9023">MSADGERRRVWRWGLVVWAVTVAGAGALTLWLQASAEPAPPTGWYTSEQNGRDAPAPLISAQVSDPPCPEAERGGPILCVVATRP</sequence>
<organism evidence="2">
    <name type="scientific">Streptomyces sp. NBC_01393</name>
    <dbReference type="NCBI Taxonomy" id="2903851"/>
    <lineage>
        <taxon>Bacteria</taxon>
        <taxon>Bacillati</taxon>
        <taxon>Actinomycetota</taxon>
        <taxon>Actinomycetes</taxon>
        <taxon>Kitasatosporales</taxon>
        <taxon>Streptomycetaceae</taxon>
        <taxon>Streptomyces</taxon>
    </lineage>
</organism>
<proteinExistence type="predicted"/>
<name>A0AAU3I941_9ACTN</name>
<protein>
    <submittedName>
        <fullName evidence="2">Uncharacterized protein</fullName>
    </submittedName>
</protein>
<gene>
    <name evidence="2" type="ORF">OG699_29120</name>
</gene>
<reference evidence="2" key="1">
    <citation type="submission" date="2022-10" db="EMBL/GenBank/DDBJ databases">
        <title>The complete genomes of actinobacterial strains from the NBC collection.</title>
        <authorList>
            <person name="Joergensen T.S."/>
            <person name="Alvarez Arevalo M."/>
            <person name="Sterndorff E.B."/>
            <person name="Faurdal D."/>
            <person name="Vuksanovic O."/>
            <person name="Mourched A.-S."/>
            <person name="Charusanti P."/>
            <person name="Shaw S."/>
            <person name="Blin K."/>
            <person name="Weber T."/>
        </authorList>
    </citation>
    <scope>NUCLEOTIDE SEQUENCE</scope>
    <source>
        <strain evidence="2">NBC_01393</strain>
    </source>
</reference>
<feature type="region of interest" description="Disordered" evidence="1">
    <location>
        <begin position="42"/>
        <end position="70"/>
    </location>
</feature>
<evidence type="ECO:0000256" key="1">
    <source>
        <dbReference type="SAM" id="MobiDB-lite"/>
    </source>
</evidence>
<dbReference type="AlphaFoldDB" id="A0AAU3I941"/>
<dbReference type="EMBL" id="CP109546">
    <property type="protein sequence ID" value="WTZ11681.1"/>
    <property type="molecule type" value="Genomic_DNA"/>
</dbReference>
<evidence type="ECO:0000313" key="2">
    <source>
        <dbReference type="EMBL" id="WTZ11681.1"/>
    </source>
</evidence>